<accession>A0A7R9B858</accession>
<feature type="domain" description="EGF-like" evidence="18">
    <location>
        <begin position="655"/>
        <end position="689"/>
    </location>
</feature>
<dbReference type="Pfam" id="PF00058">
    <property type="entry name" value="Ldl_recept_b"/>
    <property type="match status" value="1"/>
</dbReference>
<evidence type="ECO:0000256" key="16">
    <source>
        <dbReference type="SAM" id="MobiDB-lite"/>
    </source>
</evidence>
<dbReference type="PRINTS" id="PR00261">
    <property type="entry name" value="LDLRECEPTOR"/>
</dbReference>
<dbReference type="PROSITE" id="PS00022">
    <property type="entry name" value="EGF_1"/>
    <property type="match status" value="1"/>
</dbReference>
<dbReference type="FunFam" id="2.120.10.30:FF:000241">
    <property type="entry name" value="Low-density lipoprotein receptor-related protein 6"/>
    <property type="match status" value="1"/>
</dbReference>
<dbReference type="InterPro" id="IPR002172">
    <property type="entry name" value="LDrepeatLR_classA_rpt"/>
</dbReference>
<dbReference type="Gene3D" id="4.10.400.10">
    <property type="entry name" value="Low-density Lipoprotein Receptor"/>
    <property type="match status" value="6"/>
</dbReference>
<feature type="disulfide bond" evidence="14">
    <location>
        <begin position="212"/>
        <end position="230"/>
    </location>
</feature>
<dbReference type="SMART" id="SM00135">
    <property type="entry name" value="LY"/>
    <property type="match status" value="5"/>
</dbReference>
<dbReference type="SMART" id="SM00181">
    <property type="entry name" value="EGF"/>
    <property type="match status" value="4"/>
</dbReference>
<keyword evidence="5 17" id="KW-0812">Transmembrane</keyword>
<dbReference type="InterPro" id="IPR023415">
    <property type="entry name" value="LDLR_class-A_CS"/>
</dbReference>
<dbReference type="InterPro" id="IPR000152">
    <property type="entry name" value="EGF-type_Asp/Asn_hydroxyl_site"/>
</dbReference>
<proteinExistence type="inferred from homology"/>
<dbReference type="Pfam" id="PF07645">
    <property type="entry name" value="EGF_CA"/>
    <property type="match status" value="1"/>
</dbReference>
<dbReference type="PROSITE" id="PS00010">
    <property type="entry name" value="ASX_HYDROXYL"/>
    <property type="match status" value="1"/>
</dbReference>
<dbReference type="PROSITE" id="PS50068">
    <property type="entry name" value="LDLRA_2"/>
    <property type="match status" value="5"/>
</dbReference>
<feature type="region of interest" description="Disordered" evidence="16">
    <location>
        <begin position="873"/>
        <end position="906"/>
    </location>
</feature>
<protein>
    <recommendedName>
        <fullName evidence="18">EGF-like domain-containing protein</fullName>
    </recommendedName>
</protein>
<dbReference type="AlphaFoldDB" id="A0A7R9B858"/>
<dbReference type="PANTHER" id="PTHR22722">
    <property type="entry name" value="LOW-DENSITY LIPOPROTEIN RECEPTOR-RELATED PROTEIN 2-RELATED"/>
    <property type="match status" value="1"/>
</dbReference>
<dbReference type="GO" id="GO:0043235">
    <property type="term" value="C:receptor complex"/>
    <property type="evidence" value="ECO:0007669"/>
    <property type="project" value="TreeGrafter"/>
</dbReference>
<evidence type="ECO:0000256" key="4">
    <source>
        <dbReference type="ARBA" id="ARBA00022583"/>
    </source>
</evidence>
<keyword evidence="12" id="KW-0325">Glycoprotein</keyword>
<keyword evidence="10 13" id="KW-1015">Disulfide bond</keyword>
<dbReference type="FunFam" id="4.10.400.10:FF:000002">
    <property type="entry name" value="Low-density lipoprotein receptor-related protein 1"/>
    <property type="match status" value="1"/>
</dbReference>
<feature type="disulfide bond" evidence="14">
    <location>
        <begin position="125"/>
        <end position="143"/>
    </location>
</feature>
<dbReference type="SUPFAM" id="SSF57424">
    <property type="entry name" value="LDL receptor-like module"/>
    <property type="match status" value="5"/>
</dbReference>
<evidence type="ECO:0000256" key="7">
    <source>
        <dbReference type="ARBA" id="ARBA00022737"/>
    </source>
</evidence>
<dbReference type="GO" id="GO:0006898">
    <property type="term" value="P:receptor-mediated endocytosis"/>
    <property type="evidence" value="ECO:0007669"/>
    <property type="project" value="TreeGrafter"/>
</dbReference>
<evidence type="ECO:0000256" key="10">
    <source>
        <dbReference type="ARBA" id="ARBA00023157"/>
    </source>
</evidence>
<feature type="disulfide bond" evidence="14">
    <location>
        <begin position="81"/>
        <end position="99"/>
    </location>
</feature>
<feature type="disulfide bond" evidence="13">
    <location>
        <begin position="679"/>
        <end position="688"/>
    </location>
</feature>
<dbReference type="Gene3D" id="2.120.10.30">
    <property type="entry name" value="TolB, C-terminal domain"/>
    <property type="match status" value="1"/>
</dbReference>
<dbReference type="SUPFAM" id="SSF57196">
    <property type="entry name" value="EGF/Laminin"/>
    <property type="match status" value="3"/>
</dbReference>
<sequence>MVSYNMIRWLCDFENDCGDNSDEQESVCHGSYRECSESEFQCNNQKCIPNRWHCDHDDDCGDNSDEISCAGFKCKNGTFQCASGHCIAAYFRCDGDRDCRDMSDEMNCSPKYPGGRYCPESKFECSNHLCVNQGELCDGSDDCGDNSDESPTLCTNFNCDTLRRYQCDNHRCVPRYQLCDGIDNCGDGSDENNMTLCASRTKPCNLYAQFQCANKKCIDKSKVCDFADDCGDSSDERGCHQSSTCMETTKGGCEQHCMNLTEGGYICACYSGFIISPENKKKCIDVNECATGTHRCSQLCTNMKGTYSCDCVNGFKLSDALSGVCKADDQGIMLLYANGPEIRSYNILERRQLDVIQDERRIEAIDYDPTREMVFWADSYEKTIKRSYMVNAQEGEVKIGFAQDLNMKGNSKTTSLAVDWLSHNLYWTETDRSGSKPRGRVMVAKTDGRYRRSLIHSNLESPTSVVLDPQLGRMFWADAGTVPKIETSWMDGTKRRTIVSENVRHPAGLAVDYTMDHTLYWVDTKLNKIVMMKYDGSNQHEILAGESLHHPISLDVFENHLYWLTRDTGELIKQDKFGRGVPVIIAKDLVNPSGVKVYHPLRYNTTLTNLCHNSKCSHLCLLVPGGHRCLCPDNANSHSTSEVICDAAAERPRPSPRVCLCRNGGLCKETDTGDLICECPEDFLGRLCEDHVRKASSPGSGANTAAIVVPIVVVLLVLLMVGAVYFVFWKRPFGKSPGIAGLTNSQSVSFRQGTNVEFGTPTFASNGPQIGAKPMGIDYNLGDIKQVYVMVCLQEPMDVDYNLGDISSKNRDFSNPMYDAVGTLEVGPTGGGEGGGIYEVPADITKSKLGREGEVIPEPASAVLAPSSIIQRSSPQIQIKHRELDPTTTDTGKDTQKLVEEDKSEC</sequence>
<feature type="disulfide bond" evidence="14">
    <location>
        <begin position="74"/>
        <end position="86"/>
    </location>
</feature>
<keyword evidence="3 13" id="KW-0245">EGF-like domain</keyword>
<evidence type="ECO:0000256" key="5">
    <source>
        <dbReference type="ARBA" id="ARBA00022692"/>
    </source>
</evidence>
<dbReference type="SMART" id="SM00192">
    <property type="entry name" value="LDLa"/>
    <property type="match status" value="6"/>
</dbReference>
<dbReference type="Gene3D" id="2.10.25.10">
    <property type="entry name" value="Laminin"/>
    <property type="match status" value="3"/>
</dbReference>
<dbReference type="PROSITE" id="PS51120">
    <property type="entry name" value="LDLRB"/>
    <property type="match status" value="3"/>
</dbReference>
<evidence type="ECO:0000256" key="14">
    <source>
        <dbReference type="PROSITE-ProRule" id="PRU00124"/>
    </source>
</evidence>
<evidence type="ECO:0000256" key="9">
    <source>
        <dbReference type="ARBA" id="ARBA00023136"/>
    </source>
</evidence>
<feature type="disulfide bond" evidence="14">
    <location>
        <begin position="54"/>
        <end position="69"/>
    </location>
</feature>
<feature type="disulfide bond" evidence="14">
    <location>
        <begin position="118"/>
        <end position="130"/>
    </location>
</feature>
<dbReference type="PROSITE" id="PS01187">
    <property type="entry name" value="EGF_CA"/>
    <property type="match status" value="1"/>
</dbReference>
<dbReference type="FunFam" id="2.10.25.10:FF:000038">
    <property type="entry name" value="Fibrillin 2"/>
    <property type="match status" value="1"/>
</dbReference>
<feature type="repeat" description="LDL-receptor class B" evidence="15">
    <location>
        <begin position="517"/>
        <end position="560"/>
    </location>
</feature>
<comment type="similarity">
    <text evidence="2">Belongs to the LDLR family.</text>
</comment>
<keyword evidence="8 17" id="KW-1133">Transmembrane helix</keyword>
<dbReference type="InterPro" id="IPR000033">
    <property type="entry name" value="LDLR_classB_rpt"/>
</dbReference>
<reference evidence="19" key="1">
    <citation type="submission" date="2020-11" db="EMBL/GenBank/DDBJ databases">
        <authorList>
            <person name="Tran Van P."/>
        </authorList>
    </citation>
    <scope>NUCLEOTIDE SEQUENCE</scope>
</reference>
<dbReference type="InterPro" id="IPR000742">
    <property type="entry name" value="EGF"/>
</dbReference>
<evidence type="ECO:0000256" key="3">
    <source>
        <dbReference type="ARBA" id="ARBA00022536"/>
    </source>
</evidence>
<comment type="subcellular location">
    <subcellularLocation>
        <location evidence="1">Membrane</location>
        <topology evidence="1">Single-pass membrane protein</topology>
    </subcellularLocation>
</comment>
<evidence type="ECO:0000259" key="18">
    <source>
        <dbReference type="PROSITE" id="PS50026"/>
    </source>
</evidence>
<dbReference type="InterPro" id="IPR036055">
    <property type="entry name" value="LDL_receptor-like_sf"/>
</dbReference>
<feature type="disulfide bond" evidence="14">
    <location>
        <begin position="224"/>
        <end position="239"/>
    </location>
</feature>
<feature type="disulfide bond" evidence="14">
    <location>
        <begin position="35"/>
        <end position="47"/>
    </location>
</feature>
<keyword evidence="11" id="KW-0675">Receptor</keyword>
<keyword evidence="9 17" id="KW-0472">Membrane</keyword>
<evidence type="ECO:0000313" key="19">
    <source>
        <dbReference type="EMBL" id="CAD7267260.1"/>
    </source>
</evidence>
<dbReference type="SUPFAM" id="SSF63825">
    <property type="entry name" value="YWTD domain"/>
    <property type="match status" value="1"/>
</dbReference>
<keyword evidence="6" id="KW-0732">Signal</keyword>
<dbReference type="GO" id="GO:0042562">
    <property type="term" value="F:hormone binding"/>
    <property type="evidence" value="ECO:0007669"/>
    <property type="project" value="TreeGrafter"/>
</dbReference>
<evidence type="ECO:0000256" key="1">
    <source>
        <dbReference type="ARBA" id="ARBA00004167"/>
    </source>
</evidence>
<evidence type="ECO:0000256" key="15">
    <source>
        <dbReference type="PROSITE-ProRule" id="PRU00461"/>
    </source>
</evidence>
<evidence type="ECO:0000256" key="11">
    <source>
        <dbReference type="ARBA" id="ARBA00023170"/>
    </source>
</evidence>
<feature type="repeat" description="LDL-receptor class B" evidence="15">
    <location>
        <begin position="472"/>
        <end position="515"/>
    </location>
</feature>
<dbReference type="InterPro" id="IPR051221">
    <property type="entry name" value="LDLR-related"/>
</dbReference>
<dbReference type="GO" id="GO:0016324">
    <property type="term" value="C:apical plasma membrane"/>
    <property type="evidence" value="ECO:0007669"/>
    <property type="project" value="TreeGrafter"/>
</dbReference>
<dbReference type="PANTHER" id="PTHR22722:SF14">
    <property type="entry name" value="MEGALIN, ISOFORM A"/>
    <property type="match status" value="1"/>
</dbReference>
<dbReference type="Pfam" id="PF00057">
    <property type="entry name" value="Ldl_recept_a"/>
    <property type="match status" value="5"/>
</dbReference>
<dbReference type="FunFam" id="4.10.400.10:FF:000024">
    <property type="entry name" value="Low-density lipoprotein RecePtor related"/>
    <property type="match status" value="1"/>
</dbReference>
<feature type="transmembrane region" description="Helical" evidence="17">
    <location>
        <begin position="705"/>
        <end position="728"/>
    </location>
</feature>
<evidence type="ECO:0000256" key="12">
    <source>
        <dbReference type="ARBA" id="ARBA00023180"/>
    </source>
</evidence>
<dbReference type="InterPro" id="IPR049883">
    <property type="entry name" value="NOTCH1_EGF-like"/>
</dbReference>
<dbReference type="GO" id="GO:0005509">
    <property type="term" value="F:calcium ion binding"/>
    <property type="evidence" value="ECO:0007669"/>
    <property type="project" value="InterPro"/>
</dbReference>
<evidence type="ECO:0000256" key="17">
    <source>
        <dbReference type="SAM" id="Phobius"/>
    </source>
</evidence>
<dbReference type="SMART" id="SM00179">
    <property type="entry name" value="EGF_CA"/>
    <property type="match status" value="2"/>
</dbReference>
<evidence type="ECO:0000256" key="6">
    <source>
        <dbReference type="ARBA" id="ARBA00022729"/>
    </source>
</evidence>
<keyword evidence="4" id="KW-0254">Endocytosis</keyword>
<feature type="disulfide bond" evidence="14">
    <location>
        <begin position="93"/>
        <end position="108"/>
    </location>
</feature>
<evidence type="ECO:0000256" key="13">
    <source>
        <dbReference type="PROSITE-ProRule" id="PRU00076"/>
    </source>
</evidence>
<feature type="repeat" description="LDL-receptor class B" evidence="15">
    <location>
        <begin position="423"/>
        <end position="471"/>
    </location>
</feature>
<dbReference type="PROSITE" id="PS01209">
    <property type="entry name" value="LDLRA_1"/>
    <property type="match status" value="3"/>
</dbReference>
<dbReference type="InterPro" id="IPR018097">
    <property type="entry name" value="EGF_Ca-bd_CS"/>
</dbReference>
<feature type="disulfide bond" evidence="14">
    <location>
        <begin position="167"/>
        <end position="185"/>
    </location>
</feature>
<keyword evidence="7" id="KW-0677">Repeat</keyword>
<dbReference type="CDD" id="cd00112">
    <property type="entry name" value="LDLa"/>
    <property type="match status" value="5"/>
</dbReference>
<feature type="disulfide bond" evidence="14">
    <location>
        <begin position="42"/>
        <end position="60"/>
    </location>
</feature>
<dbReference type="PROSITE" id="PS50026">
    <property type="entry name" value="EGF_3"/>
    <property type="match status" value="1"/>
</dbReference>
<comment type="caution">
    <text evidence="13">Lacks conserved residue(s) required for the propagation of feature annotation.</text>
</comment>
<dbReference type="InterPro" id="IPR001881">
    <property type="entry name" value="EGF-like_Ca-bd_dom"/>
</dbReference>
<dbReference type="InterPro" id="IPR011042">
    <property type="entry name" value="6-blade_b-propeller_TolB-like"/>
</dbReference>
<evidence type="ECO:0000256" key="8">
    <source>
        <dbReference type="ARBA" id="ARBA00022989"/>
    </source>
</evidence>
<name>A0A7R9B858_TIMSH</name>
<organism evidence="19">
    <name type="scientific">Timema shepardi</name>
    <name type="common">Walking stick</name>
    <dbReference type="NCBI Taxonomy" id="629360"/>
    <lineage>
        <taxon>Eukaryota</taxon>
        <taxon>Metazoa</taxon>
        <taxon>Ecdysozoa</taxon>
        <taxon>Arthropoda</taxon>
        <taxon>Hexapoda</taxon>
        <taxon>Insecta</taxon>
        <taxon>Pterygota</taxon>
        <taxon>Neoptera</taxon>
        <taxon>Polyneoptera</taxon>
        <taxon>Phasmatodea</taxon>
        <taxon>Timematodea</taxon>
        <taxon>Timematoidea</taxon>
        <taxon>Timematidae</taxon>
        <taxon>Timema</taxon>
    </lineage>
</organism>
<dbReference type="EMBL" id="OC008754">
    <property type="protein sequence ID" value="CAD7267260.1"/>
    <property type="molecule type" value="Genomic_DNA"/>
</dbReference>
<gene>
    <name evidence="19" type="ORF">TSIB3V08_LOCUS11274</name>
</gene>
<feature type="compositionally biased region" description="Basic and acidic residues" evidence="16">
    <location>
        <begin position="880"/>
        <end position="906"/>
    </location>
</feature>
<evidence type="ECO:0000256" key="2">
    <source>
        <dbReference type="ARBA" id="ARBA00009939"/>
    </source>
</evidence>